<dbReference type="Pfam" id="PF02630">
    <property type="entry name" value="SCO1-SenC"/>
    <property type="match status" value="1"/>
</dbReference>
<dbReference type="PANTHER" id="PTHR12151:SF25">
    <property type="entry name" value="LINALOOL DEHYDRATASE_ISOMERASE DOMAIN-CONTAINING PROTEIN"/>
    <property type="match status" value="1"/>
</dbReference>
<protein>
    <submittedName>
        <fullName evidence="7">Cytochrome c oxidase assembly protein</fullName>
    </submittedName>
</protein>
<keyword evidence="2 3" id="KW-0186">Copper</keyword>
<dbReference type="PROSITE" id="PS51352">
    <property type="entry name" value="THIOREDOXIN_2"/>
    <property type="match status" value="1"/>
</dbReference>
<feature type="disulfide bond" description="Redox-active" evidence="4">
    <location>
        <begin position="78"/>
        <end position="82"/>
    </location>
</feature>
<dbReference type="RefSeq" id="WP_089514823.1">
    <property type="nucleotide sequence ID" value="NZ_NJGG01000001.1"/>
</dbReference>
<dbReference type="OrthoDB" id="9790194at2"/>
<evidence type="ECO:0000256" key="3">
    <source>
        <dbReference type="PIRSR" id="PIRSR603782-1"/>
    </source>
</evidence>
<feature type="binding site" evidence="3">
    <location>
        <position position="82"/>
    </location>
    <ligand>
        <name>Cu cation</name>
        <dbReference type="ChEBI" id="CHEBI:23378"/>
    </ligand>
</feature>
<proteinExistence type="inferred from homology"/>
<dbReference type="AlphaFoldDB" id="A0A229FUV0"/>
<evidence type="ECO:0000256" key="2">
    <source>
        <dbReference type="ARBA" id="ARBA00023008"/>
    </source>
</evidence>
<dbReference type="InterPro" id="IPR003782">
    <property type="entry name" value="SCO1/SenC"/>
</dbReference>
<dbReference type="GO" id="GO:0046872">
    <property type="term" value="F:metal ion binding"/>
    <property type="evidence" value="ECO:0007669"/>
    <property type="project" value="UniProtKB-KW"/>
</dbReference>
<dbReference type="Proteomes" id="UP000215188">
    <property type="component" value="Unassembled WGS sequence"/>
</dbReference>
<evidence type="ECO:0000256" key="5">
    <source>
        <dbReference type="SAM" id="SignalP"/>
    </source>
</evidence>
<gene>
    <name evidence="7" type="ORF">AOC33_01415</name>
</gene>
<name>A0A229FUV0_9BURK</name>
<keyword evidence="8" id="KW-1185">Reference proteome</keyword>
<keyword evidence="4" id="KW-1015">Disulfide bond</keyword>
<keyword evidence="3" id="KW-0479">Metal-binding</keyword>
<comment type="similarity">
    <text evidence="1">Belongs to the SCO1/2 family.</text>
</comment>
<feature type="binding site" evidence="3">
    <location>
        <position position="78"/>
    </location>
    <ligand>
        <name>Cu cation</name>
        <dbReference type="ChEBI" id="CHEBI:23378"/>
    </ligand>
</feature>
<feature type="binding site" evidence="3">
    <location>
        <position position="168"/>
    </location>
    <ligand>
        <name>Cu cation</name>
        <dbReference type="ChEBI" id="CHEBI:23378"/>
    </ligand>
</feature>
<dbReference type="Gene3D" id="3.40.30.10">
    <property type="entry name" value="Glutaredoxin"/>
    <property type="match status" value="1"/>
</dbReference>
<evidence type="ECO:0000256" key="1">
    <source>
        <dbReference type="ARBA" id="ARBA00010996"/>
    </source>
</evidence>
<accession>A0A229FUV0</accession>
<comment type="caution">
    <text evidence="7">The sequence shown here is derived from an EMBL/GenBank/DDBJ whole genome shotgun (WGS) entry which is preliminary data.</text>
</comment>
<dbReference type="SUPFAM" id="SSF52833">
    <property type="entry name" value="Thioredoxin-like"/>
    <property type="match status" value="1"/>
</dbReference>
<evidence type="ECO:0000256" key="4">
    <source>
        <dbReference type="PIRSR" id="PIRSR603782-2"/>
    </source>
</evidence>
<dbReference type="EMBL" id="NJGG01000001">
    <property type="protein sequence ID" value="OXL15786.1"/>
    <property type="molecule type" value="Genomic_DNA"/>
</dbReference>
<dbReference type="CDD" id="cd02968">
    <property type="entry name" value="SCO"/>
    <property type="match status" value="1"/>
</dbReference>
<feature type="signal peptide" evidence="5">
    <location>
        <begin position="1"/>
        <end position="26"/>
    </location>
</feature>
<sequence length="202" mass="22937">MTFQILNQRLFARTLLALLTVFGVMACSNQNIKFNNVDITGSKAFGKDFSLTDHNGKRRELSEFKGQLVVMFYGYTQCPDVCPTTMTEMQGVMELLGKDASRVQVMFVTVDPERDTQELLSQYVPAFDKRFLGLRPQSAEELEKITKDFKVFYSKVPGKSPTSYTIDHTAGSYVFDTKGQLRLFLKHQQGPQPIAEDLKKLL</sequence>
<evidence type="ECO:0000313" key="8">
    <source>
        <dbReference type="Proteomes" id="UP000215188"/>
    </source>
</evidence>
<dbReference type="InterPro" id="IPR013766">
    <property type="entry name" value="Thioredoxin_domain"/>
</dbReference>
<dbReference type="InterPro" id="IPR036249">
    <property type="entry name" value="Thioredoxin-like_sf"/>
</dbReference>
<feature type="domain" description="Thioredoxin" evidence="6">
    <location>
        <begin position="40"/>
        <end position="202"/>
    </location>
</feature>
<feature type="chain" id="PRO_5012556535" evidence="5">
    <location>
        <begin position="27"/>
        <end position="202"/>
    </location>
</feature>
<dbReference type="PANTHER" id="PTHR12151">
    <property type="entry name" value="ELECTRON TRANSPORT PROTIN SCO1/SENC FAMILY MEMBER"/>
    <property type="match status" value="1"/>
</dbReference>
<evidence type="ECO:0000313" key="7">
    <source>
        <dbReference type="EMBL" id="OXL15786.1"/>
    </source>
</evidence>
<reference evidence="7 8" key="1">
    <citation type="submission" date="2017-06" db="EMBL/GenBank/DDBJ databases">
        <title>Reclassification of a Polynucleobacter cosmopolitanus strain isolated from tropical Lake Victoria as Polynucleobacter victoriensis comb. nov.</title>
        <authorList>
            <person name="Hahn M.W."/>
        </authorList>
    </citation>
    <scope>NUCLEOTIDE SEQUENCE [LARGE SCALE GENOMIC DNA]</scope>
    <source>
        <strain evidence="7 8">MWH-MoIso2</strain>
    </source>
</reference>
<keyword evidence="5" id="KW-0732">Signal</keyword>
<evidence type="ECO:0000259" key="6">
    <source>
        <dbReference type="PROSITE" id="PS51352"/>
    </source>
</evidence>
<organism evidence="7 8">
    <name type="scientific">Polynucleobacter cosmopolitanus</name>
    <dbReference type="NCBI Taxonomy" id="351345"/>
    <lineage>
        <taxon>Bacteria</taxon>
        <taxon>Pseudomonadati</taxon>
        <taxon>Pseudomonadota</taxon>
        <taxon>Betaproteobacteria</taxon>
        <taxon>Burkholderiales</taxon>
        <taxon>Burkholderiaceae</taxon>
        <taxon>Polynucleobacter</taxon>
    </lineage>
</organism>
<dbReference type="FunFam" id="3.40.30.10:FF:000013">
    <property type="entry name" value="Blast:Protein SCO1 homolog, mitochondrial"/>
    <property type="match status" value="1"/>
</dbReference>